<evidence type="ECO:0000256" key="2">
    <source>
        <dbReference type="ARBA" id="ARBA00003949"/>
    </source>
</evidence>
<dbReference type="RefSeq" id="XP_022090134.1">
    <property type="nucleotide sequence ID" value="XM_022234442.1"/>
</dbReference>
<evidence type="ECO:0000256" key="11">
    <source>
        <dbReference type="PIRSR" id="PIRSR606262-2"/>
    </source>
</evidence>
<dbReference type="CTD" id="978"/>
<reference evidence="16" key="1">
    <citation type="submission" date="2025-08" db="UniProtKB">
        <authorList>
            <consortium name="RefSeq"/>
        </authorList>
    </citation>
    <scope>IDENTIFICATION</scope>
</reference>
<dbReference type="InterPro" id="IPR016193">
    <property type="entry name" value="Cytidine_deaminase-like"/>
</dbReference>
<dbReference type="CDD" id="cd01283">
    <property type="entry name" value="cytidine_deaminase"/>
    <property type="match status" value="1"/>
</dbReference>
<dbReference type="NCBIfam" id="NF004064">
    <property type="entry name" value="PRK05578.1"/>
    <property type="match status" value="1"/>
</dbReference>
<comment type="catalytic activity">
    <reaction evidence="13">
        <text>2'-deoxycytidine + H2O + H(+) = 2'-deoxyuridine + NH4(+)</text>
        <dbReference type="Rhea" id="RHEA:13433"/>
        <dbReference type="ChEBI" id="CHEBI:15377"/>
        <dbReference type="ChEBI" id="CHEBI:15378"/>
        <dbReference type="ChEBI" id="CHEBI:15698"/>
        <dbReference type="ChEBI" id="CHEBI:16450"/>
        <dbReference type="ChEBI" id="CHEBI:28938"/>
        <dbReference type="EC" id="3.5.4.5"/>
    </reaction>
</comment>
<dbReference type="OMA" id="MEAKTHA"/>
<dbReference type="GO" id="GO:0055086">
    <property type="term" value="P:nucleobase-containing small molecule metabolic process"/>
    <property type="evidence" value="ECO:0007669"/>
    <property type="project" value="UniProtKB-ARBA"/>
</dbReference>
<dbReference type="InterPro" id="IPR050202">
    <property type="entry name" value="Cyt/Deoxycyt_deaminase"/>
</dbReference>
<evidence type="ECO:0000256" key="9">
    <source>
        <dbReference type="ARBA" id="ARBA00049558"/>
    </source>
</evidence>
<dbReference type="InterPro" id="IPR002125">
    <property type="entry name" value="CMP_dCMP_dom"/>
</dbReference>
<dbReference type="PROSITE" id="PS51747">
    <property type="entry name" value="CYT_DCMP_DEAMINASES_2"/>
    <property type="match status" value="1"/>
</dbReference>
<evidence type="ECO:0000256" key="5">
    <source>
        <dbReference type="ARBA" id="ARBA00022723"/>
    </source>
</evidence>
<name>A0A8B7YA57_ACAPL</name>
<dbReference type="Proteomes" id="UP000694845">
    <property type="component" value="Unplaced"/>
</dbReference>
<keyword evidence="15" id="KW-1185">Reference proteome</keyword>
<organism evidence="15 16">
    <name type="scientific">Acanthaster planci</name>
    <name type="common">Crown-of-thorns starfish</name>
    <dbReference type="NCBI Taxonomy" id="133434"/>
    <lineage>
        <taxon>Eukaryota</taxon>
        <taxon>Metazoa</taxon>
        <taxon>Echinodermata</taxon>
        <taxon>Eleutherozoa</taxon>
        <taxon>Asterozoa</taxon>
        <taxon>Asteroidea</taxon>
        <taxon>Valvatacea</taxon>
        <taxon>Valvatida</taxon>
        <taxon>Acanthasteridae</taxon>
        <taxon>Acanthaster</taxon>
    </lineage>
</organism>
<evidence type="ECO:0000313" key="15">
    <source>
        <dbReference type="Proteomes" id="UP000694845"/>
    </source>
</evidence>
<dbReference type="GO" id="GO:0004126">
    <property type="term" value="F:cytidine deaminase activity"/>
    <property type="evidence" value="ECO:0007669"/>
    <property type="project" value="UniProtKB-UniRule"/>
</dbReference>
<keyword evidence="7 12" id="KW-0862">Zinc</keyword>
<feature type="binding site" evidence="12">
    <location>
        <position position="96"/>
    </location>
    <ligand>
        <name>Zn(2+)</name>
        <dbReference type="ChEBI" id="CHEBI:29105"/>
        <note>catalytic</note>
    </ligand>
</feature>
<dbReference type="NCBIfam" id="TIGR01354">
    <property type="entry name" value="cyt_deam_tetra"/>
    <property type="match status" value="1"/>
</dbReference>
<keyword evidence="5 12" id="KW-0479">Metal-binding</keyword>
<gene>
    <name evidence="16" type="primary">LOC110979003</name>
</gene>
<feature type="active site" description="Proton donor" evidence="10">
    <location>
        <position position="61"/>
    </location>
</feature>
<evidence type="ECO:0000256" key="8">
    <source>
        <dbReference type="ARBA" id="ARBA00032005"/>
    </source>
</evidence>
<comment type="catalytic activity">
    <reaction evidence="9 13">
        <text>cytidine + H2O + H(+) = uridine + NH4(+)</text>
        <dbReference type="Rhea" id="RHEA:16069"/>
        <dbReference type="ChEBI" id="CHEBI:15377"/>
        <dbReference type="ChEBI" id="CHEBI:15378"/>
        <dbReference type="ChEBI" id="CHEBI:16704"/>
        <dbReference type="ChEBI" id="CHEBI:17562"/>
        <dbReference type="ChEBI" id="CHEBI:28938"/>
        <dbReference type="EC" id="3.5.4.5"/>
    </reaction>
</comment>
<comment type="function">
    <text evidence="2 13">This enzyme scavenges exogenous and endogenous cytidine and 2'-deoxycytidine for UMP synthesis.</text>
</comment>
<dbReference type="OrthoDB" id="414540at2759"/>
<dbReference type="GO" id="GO:0042802">
    <property type="term" value="F:identical protein binding"/>
    <property type="evidence" value="ECO:0007669"/>
    <property type="project" value="UniProtKB-ARBA"/>
</dbReference>
<dbReference type="GO" id="GO:0008270">
    <property type="term" value="F:zinc ion binding"/>
    <property type="evidence" value="ECO:0007669"/>
    <property type="project" value="UniProtKB-UniRule"/>
</dbReference>
<feature type="binding site" evidence="12">
    <location>
        <position position="93"/>
    </location>
    <ligand>
        <name>Zn(2+)</name>
        <dbReference type="ChEBI" id="CHEBI:29105"/>
        <note>catalytic</note>
    </ligand>
</feature>
<comment type="cofactor">
    <cofactor evidence="1 12 13">
        <name>Zn(2+)</name>
        <dbReference type="ChEBI" id="CHEBI:29105"/>
    </cofactor>
</comment>
<dbReference type="GO" id="GO:0005829">
    <property type="term" value="C:cytosol"/>
    <property type="evidence" value="ECO:0007669"/>
    <property type="project" value="TreeGrafter"/>
</dbReference>
<dbReference type="PANTHER" id="PTHR11644">
    <property type="entry name" value="CYTIDINE DEAMINASE"/>
    <property type="match status" value="1"/>
</dbReference>
<dbReference type="InterPro" id="IPR006262">
    <property type="entry name" value="Cyt_deam_tetra"/>
</dbReference>
<dbReference type="PROSITE" id="PS00903">
    <property type="entry name" value="CYT_DCMP_DEAMINASES_1"/>
    <property type="match status" value="1"/>
</dbReference>
<sequence>MADTLPAEIQNLIELCQTAKKNAHCPYSKFRVGASLLTKDGKVFSGCNVENASYTLGLCAERCAIFKAVSEGYKEFRAMAVGSDVKDHFLAPCGACRQVMHEFGGKNLEVYMTKPDLSFQRIAMHELLPYGFDAEALSHKRIEAE</sequence>
<dbReference type="EC" id="3.5.4.5" evidence="4 13"/>
<evidence type="ECO:0000259" key="14">
    <source>
        <dbReference type="PROSITE" id="PS51747"/>
    </source>
</evidence>
<dbReference type="SUPFAM" id="SSF53927">
    <property type="entry name" value="Cytidine deaminase-like"/>
    <property type="match status" value="1"/>
</dbReference>
<evidence type="ECO:0000256" key="7">
    <source>
        <dbReference type="ARBA" id="ARBA00022833"/>
    </source>
</evidence>
<evidence type="ECO:0000313" key="16">
    <source>
        <dbReference type="RefSeq" id="XP_022090134.1"/>
    </source>
</evidence>
<evidence type="ECO:0000256" key="13">
    <source>
        <dbReference type="RuleBase" id="RU364006"/>
    </source>
</evidence>
<dbReference type="GO" id="GO:0072527">
    <property type="term" value="P:pyrimidine-containing compound metabolic process"/>
    <property type="evidence" value="ECO:0007669"/>
    <property type="project" value="UniProtKB-ARBA"/>
</dbReference>
<dbReference type="PANTHER" id="PTHR11644:SF2">
    <property type="entry name" value="CYTIDINE DEAMINASE"/>
    <property type="match status" value="1"/>
</dbReference>
<feature type="domain" description="CMP/dCMP-type deaminase" evidence="14">
    <location>
        <begin position="7"/>
        <end position="135"/>
    </location>
</feature>
<dbReference type="Pfam" id="PF00383">
    <property type="entry name" value="dCMP_cyt_deam_1"/>
    <property type="match status" value="1"/>
</dbReference>
<dbReference type="GeneID" id="110979003"/>
<proteinExistence type="inferred from homology"/>
<dbReference type="Gene3D" id="3.40.140.10">
    <property type="entry name" value="Cytidine Deaminase, domain 2"/>
    <property type="match status" value="1"/>
</dbReference>
<evidence type="ECO:0000256" key="12">
    <source>
        <dbReference type="PIRSR" id="PIRSR606262-3"/>
    </source>
</evidence>
<evidence type="ECO:0000256" key="10">
    <source>
        <dbReference type="PIRSR" id="PIRSR606262-1"/>
    </source>
</evidence>
<dbReference type="InterPro" id="IPR016192">
    <property type="entry name" value="APOBEC/CMP_deaminase_Zn-bd"/>
</dbReference>
<evidence type="ECO:0000256" key="3">
    <source>
        <dbReference type="ARBA" id="ARBA00006576"/>
    </source>
</evidence>
<feature type="binding site" evidence="12">
    <location>
        <position position="59"/>
    </location>
    <ligand>
        <name>Zn(2+)</name>
        <dbReference type="ChEBI" id="CHEBI:29105"/>
        <note>catalytic</note>
    </ligand>
</feature>
<dbReference type="FunFam" id="3.40.140.10:FF:000008">
    <property type="entry name" value="Cytidine deaminase"/>
    <property type="match status" value="1"/>
</dbReference>
<accession>A0A8B7YA57</accession>
<comment type="similarity">
    <text evidence="3 13">Belongs to the cytidine and deoxycytidylate deaminase family.</text>
</comment>
<evidence type="ECO:0000256" key="1">
    <source>
        <dbReference type="ARBA" id="ARBA00001947"/>
    </source>
</evidence>
<dbReference type="AlphaFoldDB" id="A0A8B7YA57"/>
<keyword evidence="6 13" id="KW-0378">Hydrolase</keyword>
<evidence type="ECO:0000256" key="6">
    <source>
        <dbReference type="ARBA" id="ARBA00022801"/>
    </source>
</evidence>
<feature type="binding site" evidence="11">
    <location>
        <begin position="48"/>
        <end position="54"/>
    </location>
    <ligand>
        <name>substrate</name>
    </ligand>
</feature>
<dbReference type="KEGG" id="aplc:110979003"/>
<evidence type="ECO:0000256" key="4">
    <source>
        <dbReference type="ARBA" id="ARBA00012783"/>
    </source>
</evidence>
<protein>
    <recommendedName>
        <fullName evidence="4 13">Cytidine deaminase</fullName>
        <ecNumber evidence="4 13">3.5.4.5</ecNumber>
    </recommendedName>
    <alternativeName>
        <fullName evidence="8 13">Cytidine aminohydrolase</fullName>
    </alternativeName>
</protein>